<dbReference type="GO" id="GO:0016787">
    <property type="term" value="F:hydrolase activity"/>
    <property type="evidence" value="ECO:0007669"/>
    <property type="project" value="UniProtKB-KW"/>
</dbReference>
<dbReference type="NCBIfam" id="NF009807">
    <property type="entry name" value="PRK13291.1"/>
    <property type="match status" value="1"/>
</dbReference>
<comment type="caution">
    <text evidence="2">The sequence shown here is derived from an EMBL/GenBank/DDBJ whole genome shotgun (WGS) entry which is preliminary data.</text>
</comment>
<evidence type="ECO:0000313" key="2">
    <source>
        <dbReference type="EMBL" id="RXK58148.1"/>
    </source>
</evidence>
<dbReference type="InterPro" id="IPR034660">
    <property type="entry name" value="DinB/YfiT-like"/>
</dbReference>
<dbReference type="InterPro" id="IPR024775">
    <property type="entry name" value="DinB-like"/>
</dbReference>
<dbReference type="OrthoDB" id="9796039at2"/>
<evidence type="ECO:0000259" key="1">
    <source>
        <dbReference type="Pfam" id="PF12867"/>
    </source>
</evidence>
<reference evidence="2 3" key="1">
    <citation type="submission" date="2019-01" db="EMBL/GenBank/DDBJ databases">
        <title>Lacibacter sp. strain TTM-7.</title>
        <authorList>
            <person name="Chen W.-M."/>
        </authorList>
    </citation>
    <scope>NUCLEOTIDE SEQUENCE [LARGE SCALE GENOMIC DNA]</scope>
    <source>
        <strain evidence="2 3">TTM-7</strain>
    </source>
</reference>
<keyword evidence="2" id="KW-0378">Hydrolase</keyword>
<sequence>MDLRYPIGQYEPAPYSDALREERLADIKFLPGLLEKAIENLDEAQLNTPYRDGGWTVKQVVHHVSDSHLNALSRLKFTLTEENPTVMGYDEEAWAKTAEYTQLPINVSLTMIHTIHAKLHVLFANLSAEDFKRTYIHSQSKKQFDLWFLLGMYAWHGKHHAAHITALRERMGW</sequence>
<dbReference type="Proteomes" id="UP000290204">
    <property type="component" value="Unassembled WGS sequence"/>
</dbReference>
<feature type="domain" description="DinB-like" evidence="1">
    <location>
        <begin position="33"/>
        <end position="164"/>
    </location>
</feature>
<gene>
    <name evidence="2" type="ORF">ESA94_19245</name>
</gene>
<dbReference type="AlphaFoldDB" id="A0A4Q1CEX8"/>
<keyword evidence="3" id="KW-1185">Reference proteome</keyword>
<proteinExistence type="predicted"/>
<dbReference type="Gene3D" id="1.20.120.450">
    <property type="entry name" value="dinb family like domain"/>
    <property type="match status" value="1"/>
</dbReference>
<protein>
    <submittedName>
        <fullName evidence="2">Putative metal-dependent hydrolase</fullName>
    </submittedName>
</protein>
<dbReference type="RefSeq" id="WP_129132577.1">
    <property type="nucleotide sequence ID" value="NZ_SDHW01000007.1"/>
</dbReference>
<evidence type="ECO:0000313" key="3">
    <source>
        <dbReference type="Proteomes" id="UP000290204"/>
    </source>
</evidence>
<name>A0A4Q1CEX8_9BACT</name>
<dbReference type="Pfam" id="PF12867">
    <property type="entry name" value="DinB_2"/>
    <property type="match status" value="1"/>
</dbReference>
<accession>A0A4Q1CEX8</accession>
<dbReference type="EMBL" id="SDHW01000007">
    <property type="protein sequence ID" value="RXK58148.1"/>
    <property type="molecule type" value="Genomic_DNA"/>
</dbReference>
<dbReference type="SUPFAM" id="SSF109854">
    <property type="entry name" value="DinB/YfiT-like putative metalloenzymes"/>
    <property type="match status" value="1"/>
</dbReference>
<organism evidence="2 3">
    <name type="scientific">Lacibacter luteus</name>
    <dbReference type="NCBI Taxonomy" id="2508719"/>
    <lineage>
        <taxon>Bacteria</taxon>
        <taxon>Pseudomonadati</taxon>
        <taxon>Bacteroidota</taxon>
        <taxon>Chitinophagia</taxon>
        <taxon>Chitinophagales</taxon>
        <taxon>Chitinophagaceae</taxon>
        <taxon>Lacibacter</taxon>
    </lineage>
</organism>